<feature type="transmembrane region" description="Helical" evidence="1">
    <location>
        <begin position="148"/>
        <end position="166"/>
    </location>
</feature>
<protein>
    <submittedName>
        <fullName evidence="2">ECF transporter S component, folate family</fullName>
    </submittedName>
</protein>
<feature type="transmembrane region" description="Helical" evidence="1">
    <location>
        <begin position="79"/>
        <end position="99"/>
    </location>
</feature>
<sequence length="172" mass="19113">MPIKKMLEVELRDLILLGIIVAMKIILERFTIGTSLAHIGLGFIGSVLLGYMFGPVWGAAGGGIADLVSSALFGNQGGFFIGFTLSAMVGPFIYGLFFYQKPVKIWRIMVAVLLVSIIVNVGMNTLWLHFLYNVDYKAALVQRAPMEIIVPWVQMIVVYFVLMAISRIKIKR</sequence>
<organism evidence="2 3">
    <name type="scientific">Lactobacillus bombicola</name>
    <dbReference type="NCBI Taxonomy" id="1505723"/>
    <lineage>
        <taxon>Bacteria</taxon>
        <taxon>Bacillati</taxon>
        <taxon>Bacillota</taxon>
        <taxon>Bacilli</taxon>
        <taxon>Lactobacillales</taxon>
        <taxon>Lactobacillaceae</taxon>
        <taxon>Lactobacillus</taxon>
    </lineage>
</organism>
<evidence type="ECO:0000313" key="3">
    <source>
        <dbReference type="Proteomes" id="UP000199599"/>
    </source>
</evidence>
<evidence type="ECO:0000256" key="1">
    <source>
        <dbReference type="SAM" id="Phobius"/>
    </source>
</evidence>
<dbReference type="EMBL" id="FOMN01000009">
    <property type="protein sequence ID" value="SFD57700.1"/>
    <property type="molecule type" value="Genomic_DNA"/>
</dbReference>
<evidence type="ECO:0000313" key="2">
    <source>
        <dbReference type="EMBL" id="SFD57700.1"/>
    </source>
</evidence>
<dbReference type="InterPro" id="IPR030949">
    <property type="entry name" value="ECF_S_folate_fam"/>
</dbReference>
<accession>A0A1I1TQG2</accession>
<feature type="transmembrane region" description="Helical" evidence="1">
    <location>
        <begin position="14"/>
        <end position="32"/>
    </location>
</feature>
<dbReference type="AlphaFoldDB" id="A0A1I1TQG2"/>
<keyword evidence="1" id="KW-0812">Transmembrane</keyword>
<dbReference type="RefSeq" id="WP_090093845.1">
    <property type="nucleotide sequence ID" value="NZ_CBCRVU010000002.1"/>
</dbReference>
<dbReference type="GO" id="GO:0022857">
    <property type="term" value="F:transmembrane transporter activity"/>
    <property type="evidence" value="ECO:0007669"/>
    <property type="project" value="InterPro"/>
</dbReference>
<feature type="transmembrane region" description="Helical" evidence="1">
    <location>
        <begin position="39"/>
        <end position="59"/>
    </location>
</feature>
<keyword evidence="1" id="KW-0472">Membrane</keyword>
<proteinExistence type="predicted"/>
<dbReference type="NCBIfam" id="TIGR04518">
    <property type="entry name" value="ECF_S_folT_fam"/>
    <property type="match status" value="1"/>
</dbReference>
<name>A0A1I1TQG2_9LACO</name>
<keyword evidence="1" id="KW-1133">Transmembrane helix</keyword>
<gene>
    <name evidence="2" type="ORF">SAMN04487792_1439</name>
</gene>
<dbReference type="Gene3D" id="1.10.1760.20">
    <property type="match status" value="1"/>
</dbReference>
<reference evidence="3" key="1">
    <citation type="submission" date="2016-10" db="EMBL/GenBank/DDBJ databases">
        <authorList>
            <person name="Varghese N."/>
            <person name="Submissions S."/>
        </authorList>
    </citation>
    <scope>NUCLEOTIDE SEQUENCE [LARGE SCALE GENOMIC DNA]</scope>
    <source>
        <strain evidence="3">R-53102</strain>
    </source>
</reference>
<feature type="transmembrane region" description="Helical" evidence="1">
    <location>
        <begin position="106"/>
        <end position="128"/>
    </location>
</feature>
<dbReference type="Pfam" id="PF12822">
    <property type="entry name" value="ECF_trnsprt"/>
    <property type="match status" value="1"/>
</dbReference>
<dbReference type="Proteomes" id="UP000199599">
    <property type="component" value="Unassembled WGS sequence"/>
</dbReference>
<dbReference type="STRING" id="1505723.SAMN04487792_1439"/>
<dbReference type="InterPro" id="IPR024529">
    <property type="entry name" value="ECF_trnsprt_substrate-spec"/>
</dbReference>